<keyword evidence="1" id="KW-0560">Oxidoreductase</keyword>
<dbReference type="GO" id="GO:0010181">
    <property type="term" value="F:FMN binding"/>
    <property type="evidence" value="ECO:0007669"/>
    <property type="project" value="TreeGrafter"/>
</dbReference>
<organism evidence="4 5">
    <name type="scientific">Vagococcus fluvialis bH819</name>
    <dbReference type="NCBI Taxonomy" id="1255619"/>
    <lineage>
        <taxon>Bacteria</taxon>
        <taxon>Bacillati</taxon>
        <taxon>Bacillota</taxon>
        <taxon>Bacilli</taxon>
        <taxon>Lactobacillales</taxon>
        <taxon>Enterococcaceae</taxon>
        <taxon>Vagococcus</taxon>
    </lineage>
</organism>
<feature type="coiled-coil region" evidence="2">
    <location>
        <begin position="190"/>
        <end position="220"/>
    </location>
</feature>
<evidence type="ECO:0000256" key="2">
    <source>
        <dbReference type="SAM" id="Coils"/>
    </source>
</evidence>
<dbReference type="GO" id="GO:0003955">
    <property type="term" value="F:NAD(P)H dehydrogenase (quinone) activity"/>
    <property type="evidence" value="ECO:0007669"/>
    <property type="project" value="TreeGrafter"/>
</dbReference>
<dbReference type="SUPFAM" id="SSF52218">
    <property type="entry name" value="Flavoproteins"/>
    <property type="match status" value="1"/>
</dbReference>
<name>A0A1X6WSE1_9ENTE</name>
<evidence type="ECO:0000313" key="5">
    <source>
        <dbReference type="Proteomes" id="UP000195918"/>
    </source>
</evidence>
<dbReference type="Pfam" id="PF02525">
    <property type="entry name" value="Flavodoxin_2"/>
    <property type="match status" value="1"/>
</dbReference>
<keyword evidence="2" id="KW-0175">Coiled coil</keyword>
<proteinExistence type="predicted"/>
<protein>
    <submittedName>
        <fullName evidence="4">NAD(P)H oxidoreductase YRKL @ Flavodoxin 2</fullName>
    </submittedName>
</protein>
<dbReference type="Proteomes" id="UP000195918">
    <property type="component" value="Unassembled WGS sequence"/>
</dbReference>
<reference evidence="5" key="1">
    <citation type="submission" date="2017-02" db="EMBL/GenBank/DDBJ databases">
        <authorList>
            <person name="Dridi B."/>
        </authorList>
    </citation>
    <scope>NUCLEOTIDE SEQUENCE [LARGE SCALE GENOMIC DNA]</scope>
    <source>
        <strain evidence="5">bH819</strain>
    </source>
</reference>
<dbReference type="PANTHER" id="PTHR47307:SF1">
    <property type="entry name" value="GLUTATHIONE-REGULATED POTASSIUM-EFFLUX SYSTEM ANCILLARY PROTEIN KEFG"/>
    <property type="match status" value="1"/>
</dbReference>
<dbReference type="InterPro" id="IPR029039">
    <property type="entry name" value="Flavoprotein-like_sf"/>
</dbReference>
<feature type="domain" description="Flavodoxin-like fold" evidence="3">
    <location>
        <begin position="2"/>
        <end position="142"/>
    </location>
</feature>
<dbReference type="RefSeq" id="WP_179203893.1">
    <property type="nucleotide sequence ID" value="NZ_FWFD01000021.1"/>
</dbReference>
<sequence length="220" mass="26057">MTKTLVIIAHPDINNSSVQQFLMESTQNLDNVTNYVLADRIIEIKKEQDRLKDYDRIIFQFPMYWYSAPYILKRWMDEVFQDTSNATMLQGKEFGLVVSMGVSEDSFASGKKEGYTLSELFRPFEAFAKKCKMTYLPIFSISLFPYLVEVEKKELLIKYQQYLTKVNDDRFKAKEDWFIEKLVMYNNNSRDELSAILATIEENRDELDDLIHVVREMREE</sequence>
<evidence type="ECO:0000313" key="4">
    <source>
        <dbReference type="EMBL" id="SLM87204.1"/>
    </source>
</evidence>
<keyword evidence="5" id="KW-1185">Reference proteome</keyword>
<dbReference type="EMBL" id="FWFD01000021">
    <property type="protein sequence ID" value="SLM87204.1"/>
    <property type="molecule type" value="Genomic_DNA"/>
</dbReference>
<evidence type="ECO:0000259" key="3">
    <source>
        <dbReference type="Pfam" id="PF02525"/>
    </source>
</evidence>
<gene>
    <name evidence="4" type="ORF">FM121_13980</name>
</gene>
<dbReference type="GO" id="GO:0009055">
    <property type="term" value="F:electron transfer activity"/>
    <property type="evidence" value="ECO:0007669"/>
    <property type="project" value="TreeGrafter"/>
</dbReference>
<dbReference type="InterPro" id="IPR046980">
    <property type="entry name" value="KefG/KefF"/>
</dbReference>
<dbReference type="PANTHER" id="PTHR47307">
    <property type="entry name" value="GLUTATHIONE-REGULATED POTASSIUM-EFFLUX SYSTEM ANCILLARY PROTEIN KEFG"/>
    <property type="match status" value="1"/>
</dbReference>
<evidence type="ECO:0000256" key="1">
    <source>
        <dbReference type="ARBA" id="ARBA00023002"/>
    </source>
</evidence>
<dbReference type="Gene3D" id="3.40.50.360">
    <property type="match status" value="1"/>
</dbReference>
<dbReference type="AlphaFoldDB" id="A0A1X6WSE1"/>
<accession>A0A1X6WSE1</accession>
<dbReference type="InterPro" id="IPR003680">
    <property type="entry name" value="Flavodoxin_fold"/>
</dbReference>